<proteinExistence type="predicted"/>
<dbReference type="CDD" id="cd00037">
    <property type="entry name" value="CLECT"/>
    <property type="match status" value="1"/>
</dbReference>
<dbReference type="PANTHER" id="PTHR14789">
    <property type="entry name" value="CHONDROLECTIN VARIANT CHODLFDELTAE"/>
    <property type="match status" value="1"/>
</dbReference>
<evidence type="ECO:0000256" key="8">
    <source>
        <dbReference type="ARBA" id="ARBA00022989"/>
    </source>
</evidence>
<dbReference type="InterPro" id="IPR001881">
    <property type="entry name" value="EGF-like_Ca-bd_dom"/>
</dbReference>
<accession>A0A3M6UYZ4</accession>
<dbReference type="InterPro" id="IPR001304">
    <property type="entry name" value="C-type_lectin-like"/>
</dbReference>
<feature type="region of interest" description="Disordered" evidence="11">
    <location>
        <begin position="348"/>
        <end position="372"/>
    </location>
</feature>
<keyword evidence="7" id="KW-0677">Repeat</keyword>
<dbReference type="GO" id="GO:0050772">
    <property type="term" value="P:positive regulation of axonogenesis"/>
    <property type="evidence" value="ECO:0007669"/>
    <property type="project" value="TreeGrafter"/>
</dbReference>
<dbReference type="InterPro" id="IPR000152">
    <property type="entry name" value="EGF-type_Asp/Asn_hydroxyl_site"/>
</dbReference>
<dbReference type="FunFam" id="2.10.25.10:FF:000240">
    <property type="entry name" value="Vitamin K-dependent protein S"/>
    <property type="match status" value="1"/>
</dbReference>
<evidence type="ECO:0000256" key="13">
    <source>
        <dbReference type="SAM" id="SignalP"/>
    </source>
</evidence>
<comment type="caution">
    <text evidence="15">The sequence shown here is derived from an EMBL/GenBank/DDBJ whole genome shotgun (WGS) entry which is preliminary data.</text>
</comment>
<dbReference type="InterPro" id="IPR026823">
    <property type="entry name" value="cEGF"/>
</dbReference>
<evidence type="ECO:0000313" key="15">
    <source>
        <dbReference type="EMBL" id="RMX58837.1"/>
    </source>
</evidence>
<dbReference type="Gene3D" id="3.10.100.10">
    <property type="entry name" value="Mannose-Binding Protein A, subunit A"/>
    <property type="match status" value="1"/>
</dbReference>
<comment type="subcellular location">
    <subcellularLocation>
        <location evidence="1">Membrane</location>
        <topology evidence="1">Single-pass type I membrane protein</topology>
    </subcellularLocation>
</comment>
<evidence type="ECO:0000256" key="2">
    <source>
        <dbReference type="ARBA" id="ARBA00022536"/>
    </source>
</evidence>
<keyword evidence="16" id="KW-1185">Reference proteome</keyword>
<evidence type="ECO:0000256" key="11">
    <source>
        <dbReference type="SAM" id="MobiDB-lite"/>
    </source>
</evidence>
<evidence type="ECO:0000256" key="6">
    <source>
        <dbReference type="ARBA" id="ARBA00022734"/>
    </source>
</evidence>
<dbReference type="Proteomes" id="UP000275408">
    <property type="component" value="Unassembled WGS sequence"/>
</dbReference>
<dbReference type="GO" id="GO:0005509">
    <property type="term" value="F:calcium ion binding"/>
    <property type="evidence" value="ECO:0007669"/>
    <property type="project" value="InterPro"/>
</dbReference>
<dbReference type="SUPFAM" id="SSF56436">
    <property type="entry name" value="C-type lectin-like"/>
    <property type="match status" value="1"/>
</dbReference>
<dbReference type="PROSITE" id="PS50041">
    <property type="entry name" value="C_TYPE_LECTIN_2"/>
    <property type="match status" value="1"/>
</dbReference>
<dbReference type="OrthoDB" id="5980284at2759"/>
<evidence type="ECO:0000256" key="4">
    <source>
        <dbReference type="ARBA" id="ARBA00022692"/>
    </source>
</evidence>
<dbReference type="PROSITE" id="PS01186">
    <property type="entry name" value="EGF_2"/>
    <property type="match status" value="1"/>
</dbReference>
<feature type="chain" id="PRO_5018179609" description="C-type lectin domain-containing protein" evidence="13">
    <location>
        <begin position="28"/>
        <end position="372"/>
    </location>
</feature>
<dbReference type="CDD" id="cd00054">
    <property type="entry name" value="EGF_CA"/>
    <property type="match status" value="1"/>
</dbReference>
<dbReference type="STRING" id="46731.A0A3M6UYZ4"/>
<dbReference type="GO" id="GO:0016020">
    <property type="term" value="C:membrane"/>
    <property type="evidence" value="ECO:0007669"/>
    <property type="project" value="UniProtKB-SubCell"/>
</dbReference>
<keyword evidence="3" id="KW-0597">Phosphoprotein</keyword>
<sequence>MSRCTAHGFRIFFASAVVFYAFCRVQGNVCPKRWSYLAGYCYFFSNSTATWSNARQRCIETGGDLVKVTSDEQNAFVASRYSSSRCLTEGTWIGLRRNPKNLSQWVWRDDFNVKPQYTKWHRKEPMNERLDKNCTEIHPSKSIYWYGRECSARGCYICVKDANECNNYNICSGQRCANVPGSYKCSCGTGYTATKEKRKCQDIDECKDENGGCPHFCVNTPGSYICHCKDGYVTENNGTVCRPPEFSTARTEIKSREETRITSTKDTNDTKLFTKPPAAKPPDPGIEPEKPSPLTKFGVLFTMAIPLCFIVCFLVLCYIKGPGKEKKEGGISGRLIESVSPFLDTAFMEPSEKNGKSKRSTGVSLSEEEPMV</sequence>
<evidence type="ECO:0000256" key="7">
    <source>
        <dbReference type="ARBA" id="ARBA00022737"/>
    </source>
</evidence>
<dbReference type="InterPro" id="IPR000742">
    <property type="entry name" value="EGF"/>
</dbReference>
<keyword evidence="4 12" id="KW-0812">Transmembrane</keyword>
<dbReference type="Pfam" id="PF00059">
    <property type="entry name" value="Lectin_C"/>
    <property type="match status" value="1"/>
</dbReference>
<dbReference type="PROSITE" id="PS01187">
    <property type="entry name" value="EGF_CA"/>
    <property type="match status" value="1"/>
</dbReference>
<evidence type="ECO:0000313" key="16">
    <source>
        <dbReference type="Proteomes" id="UP000275408"/>
    </source>
</evidence>
<organism evidence="15 16">
    <name type="scientific">Pocillopora damicornis</name>
    <name type="common">Cauliflower coral</name>
    <name type="synonym">Millepora damicornis</name>
    <dbReference type="NCBI Taxonomy" id="46731"/>
    <lineage>
        <taxon>Eukaryota</taxon>
        <taxon>Metazoa</taxon>
        <taxon>Cnidaria</taxon>
        <taxon>Anthozoa</taxon>
        <taxon>Hexacorallia</taxon>
        <taxon>Scleractinia</taxon>
        <taxon>Astrocoeniina</taxon>
        <taxon>Pocilloporidae</taxon>
        <taxon>Pocillopora</taxon>
    </lineage>
</organism>
<evidence type="ECO:0000256" key="5">
    <source>
        <dbReference type="ARBA" id="ARBA00022729"/>
    </source>
</evidence>
<dbReference type="InterPro" id="IPR051505">
    <property type="entry name" value="C-type_lectin_domain"/>
</dbReference>
<feature type="domain" description="C-type lectin" evidence="14">
    <location>
        <begin position="37"/>
        <end position="159"/>
    </location>
</feature>
<keyword evidence="5 13" id="KW-0732">Signal</keyword>
<dbReference type="InterPro" id="IPR016187">
    <property type="entry name" value="CTDL_fold"/>
</dbReference>
<dbReference type="SUPFAM" id="SSF57184">
    <property type="entry name" value="Growth factor receptor domain"/>
    <property type="match status" value="1"/>
</dbReference>
<evidence type="ECO:0000256" key="12">
    <source>
        <dbReference type="SAM" id="Phobius"/>
    </source>
</evidence>
<feature type="transmembrane region" description="Helical" evidence="12">
    <location>
        <begin position="297"/>
        <end position="319"/>
    </location>
</feature>
<dbReference type="OMA" id="ECECAIG"/>
<evidence type="ECO:0000256" key="10">
    <source>
        <dbReference type="ARBA" id="ARBA00023157"/>
    </source>
</evidence>
<dbReference type="AlphaFoldDB" id="A0A3M6UYZ4"/>
<keyword evidence="9 12" id="KW-0472">Membrane</keyword>
<dbReference type="PANTHER" id="PTHR14789:SF1">
    <property type="entry name" value="CHONDROLECTIN"/>
    <property type="match status" value="1"/>
</dbReference>
<dbReference type="SMART" id="SM00034">
    <property type="entry name" value="CLECT"/>
    <property type="match status" value="1"/>
</dbReference>
<keyword evidence="10" id="KW-1015">Disulfide bond</keyword>
<dbReference type="SMART" id="SM00179">
    <property type="entry name" value="EGF_CA"/>
    <property type="match status" value="2"/>
</dbReference>
<dbReference type="InterPro" id="IPR009030">
    <property type="entry name" value="Growth_fac_rcpt_cys_sf"/>
</dbReference>
<dbReference type="SMART" id="SM00181">
    <property type="entry name" value="EGF"/>
    <property type="match status" value="2"/>
</dbReference>
<dbReference type="InterPro" id="IPR016186">
    <property type="entry name" value="C-type_lectin-like/link_sf"/>
</dbReference>
<dbReference type="PROSITE" id="PS00010">
    <property type="entry name" value="ASX_HYDROXYL"/>
    <property type="match status" value="2"/>
</dbReference>
<keyword evidence="8 12" id="KW-1133">Transmembrane helix</keyword>
<keyword evidence="2" id="KW-0245">EGF-like domain</keyword>
<name>A0A3M6UYZ4_POCDA</name>
<evidence type="ECO:0000256" key="9">
    <source>
        <dbReference type="ARBA" id="ARBA00023136"/>
    </source>
</evidence>
<evidence type="ECO:0000259" key="14">
    <source>
        <dbReference type="PROSITE" id="PS50041"/>
    </source>
</evidence>
<feature type="region of interest" description="Disordered" evidence="11">
    <location>
        <begin position="258"/>
        <end position="290"/>
    </location>
</feature>
<dbReference type="InterPro" id="IPR018097">
    <property type="entry name" value="EGF_Ca-bd_CS"/>
</dbReference>
<dbReference type="Pfam" id="PF14670">
    <property type="entry name" value="FXa_inhibition"/>
    <property type="match status" value="1"/>
</dbReference>
<dbReference type="Gene3D" id="2.10.25.10">
    <property type="entry name" value="Laminin"/>
    <property type="match status" value="2"/>
</dbReference>
<gene>
    <name evidence="15" type="ORF">pdam_00014471</name>
</gene>
<dbReference type="FunFam" id="2.10.25.10:FF:000010">
    <property type="entry name" value="Pro-epidermal growth factor"/>
    <property type="match status" value="1"/>
</dbReference>
<keyword evidence="6" id="KW-0430">Lectin</keyword>
<evidence type="ECO:0000256" key="3">
    <source>
        <dbReference type="ARBA" id="ARBA00022553"/>
    </source>
</evidence>
<evidence type="ECO:0000256" key="1">
    <source>
        <dbReference type="ARBA" id="ARBA00004479"/>
    </source>
</evidence>
<dbReference type="EMBL" id="RCHS01000439">
    <property type="protein sequence ID" value="RMX58837.1"/>
    <property type="molecule type" value="Genomic_DNA"/>
</dbReference>
<reference evidence="15 16" key="1">
    <citation type="journal article" date="2018" name="Sci. Rep.">
        <title>Comparative analysis of the Pocillopora damicornis genome highlights role of immune system in coral evolution.</title>
        <authorList>
            <person name="Cunning R."/>
            <person name="Bay R.A."/>
            <person name="Gillette P."/>
            <person name="Baker A.C."/>
            <person name="Traylor-Knowles N."/>
        </authorList>
    </citation>
    <scope>NUCLEOTIDE SEQUENCE [LARGE SCALE GENOMIC DNA]</scope>
    <source>
        <strain evidence="15">RSMAS</strain>
        <tissue evidence="15">Whole animal</tissue>
    </source>
</reference>
<dbReference type="GO" id="GO:0005737">
    <property type="term" value="C:cytoplasm"/>
    <property type="evidence" value="ECO:0007669"/>
    <property type="project" value="TreeGrafter"/>
</dbReference>
<dbReference type="Pfam" id="PF12662">
    <property type="entry name" value="cEGF"/>
    <property type="match status" value="1"/>
</dbReference>
<protein>
    <recommendedName>
        <fullName evidence="14">C-type lectin domain-containing protein</fullName>
    </recommendedName>
</protein>
<dbReference type="GO" id="GO:0030246">
    <property type="term" value="F:carbohydrate binding"/>
    <property type="evidence" value="ECO:0007669"/>
    <property type="project" value="UniProtKB-KW"/>
</dbReference>
<feature type="signal peptide" evidence="13">
    <location>
        <begin position="1"/>
        <end position="27"/>
    </location>
</feature>